<keyword evidence="3 6" id="KW-0812">Transmembrane</keyword>
<feature type="transmembrane region" description="Helical" evidence="6">
    <location>
        <begin position="428"/>
        <end position="450"/>
    </location>
</feature>
<dbReference type="AlphaFoldDB" id="A0AAP4F0U6"/>
<feature type="transmembrane region" description="Helical" evidence="6">
    <location>
        <begin position="366"/>
        <end position="382"/>
    </location>
</feature>
<keyword evidence="2" id="KW-1003">Cell membrane</keyword>
<feature type="transmembrane region" description="Helical" evidence="6">
    <location>
        <begin position="228"/>
        <end position="250"/>
    </location>
</feature>
<evidence type="ECO:0000256" key="2">
    <source>
        <dbReference type="ARBA" id="ARBA00022475"/>
    </source>
</evidence>
<evidence type="ECO:0000256" key="3">
    <source>
        <dbReference type="ARBA" id="ARBA00022692"/>
    </source>
</evidence>
<sequence>MVYGIASQIVKQLLPFAMRTVMLYVLGVEYLGLNSLFTSVLSVLNLAELGAGSAMVYSMYQPIVDDDTDRICALMRLYKIYYRCIGLVVCAIGLALLPFIHRLINGDVPPDIDVYYLYLLNLAATVFSYWLFAYKSSILWAHQRNDVVSKVTLATDLIKYAAQLFVLVVFRNYYYYVMVILATQILNNILTAILASRMYPAYHARGTIQKNERKTINHRIRDLFSAKVATVIVYSSDTIVISAFLGLKVLAIYQNYYYLFSAVASMITIVFTSVRAGLGNSFIVDTKEKITKDFMSFLLIIVWLAGFCSTCFLCVYQPFMEVWVGANLLAEFGIVVCMSVYFFVNCMNVFLNSYKDAAGMWHKDRFRPLVEAITNLLLNVILVRYIGLYGIILSTIISMLFVVPWLIHNLFDTLFDRVYLNLFLKRMVHYVLATGITMFITFFLCSFVNLPLIFEIIIRLAICIVCANLILFAFYFKLPEFHSCIVLANRMTRGKIKVLGNHAK</sequence>
<comment type="subcellular location">
    <subcellularLocation>
        <location evidence="1">Cell membrane</location>
        <topology evidence="1">Multi-pass membrane protein</topology>
    </subcellularLocation>
</comment>
<keyword evidence="4 6" id="KW-1133">Transmembrane helix</keyword>
<dbReference type="InterPro" id="IPR050833">
    <property type="entry name" value="Poly_Biosynth_Transport"/>
</dbReference>
<evidence type="ECO:0000256" key="6">
    <source>
        <dbReference type="SAM" id="Phobius"/>
    </source>
</evidence>
<dbReference type="PANTHER" id="PTHR30250">
    <property type="entry name" value="PST FAMILY PREDICTED COLANIC ACID TRANSPORTER"/>
    <property type="match status" value="1"/>
</dbReference>
<keyword evidence="5 6" id="KW-0472">Membrane</keyword>
<feature type="transmembrane region" description="Helical" evidence="6">
    <location>
        <begin position="80"/>
        <end position="100"/>
    </location>
</feature>
<accession>A0AAP4F0U6</accession>
<name>A0AAP4F0U6_9FIRM</name>
<protein>
    <submittedName>
        <fullName evidence="7">Oligosaccharide flippase family protein</fullName>
    </submittedName>
</protein>
<feature type="transmembrane region" description="Helical" evidence="6">
    <location>
        <begin position="332"/>
        <end position="354"/>
    </location>
</feature>
<proteinExistence type="predicted"/>
<dbReference type="EMBL" id="JASGBQ010000013">
    <property type="protein sequence ID" value="MDI9242503.1"/>
    <property type="molecule type" value="Genomic_DNA"/>
</dbReference>
<evidence type="ECO:0000313" key="8">
    <source>
        <dbReference type="Proteomes" id="UP001300383"/>
    </source>
</evidence>
<evidence type="ECO:0000256" key="1">
    <source>
        <dbReference type="ARBA" id="ARBA00004651"/>
    </source>
</evidence>
<keyword evidence="8" id="KW-1185">Reference proteome</keyword>
<evidence type="ECO:0000256" key="4">
    <source>
        <dbReference type="ARBA" id="ARBA00022989"/>
    </source>
</evidence>
<dbReference type="GO" id="GO:0005886">
    <property type="term" value="C:plasma membrane"/>
    <property type="evidence" value="ECO:0007669"/>
    <property type="project" value="UniProtKB-SubCell"/>
</dbReference>
<gene>
    <name evidence="7" type="ORF">QJ036_08475</name>
</gene>
<reference evidence="7 8" key="1">
    <citation type="submission" date="2023-05" db="EMBL/GenBank/DDBJ databases">
        <title>[ruminococcus] sp. nov., isolated from a pig farm feces dump.</title>
        <authorList>
            <person name="Chang Y.-H."/>
        </authorList>
    </citation>
    <scope>NUCLEOTIDE SEQUENCE [LARGE SCALE GENOMIC DNA]</scope>
    <source>
        <strain evidence="7 8">YH-rum2234</strain>
    </source>
</reference>
<feature type="transmembrane region" description="Helical" evidence="6">
    <location>
        <begin position="256"/>
        <end position="276"/>
    </location>
</feature>
<comment type="caution">
    <text evidence="7">The sequence shown here is derived from an EMBL/GenBank/DDBJ whole genome shotgun (WGS) entry which is preliminary data.</text>
</comment>
<feature type="transmembrane region" description="Helical" evidence="6">
    <location>
        <begin position="456"/>
        <end position="476"/>
    </location>
</feature>
<evidence type="ECO:0000313" key="7">
    <source>
        <dbReference type="EMBL" id="MDI9242503.1"/>
    </source>
</evidence>
<feature type="transmembrane region" description="Helical" evidence="6">
    <location>
        <begin position="297"/>
        <end position="320"/>
    </location>
</feature>
<dbReference type="Proteomes" id="UP001300383">
    <property type="component" value="Unassembled WGS sequence"/>
</dbReference>
<feature type="transmembrane region" description="Helical" evidence="6">
    <location>
        <begin position="12"/>
        <end position="33"/>
    </location>
</feature>
<feature type="transmembrane region" description="Helical" evidence="6">
    <location>
        <begin position="388"/>
        <end position="407"/>
    </location>
</feature>
<evidence type="ECO:0000256" key="5">
    <source>
        <dbReference type="ARBA" id="ARBA00023136"/>
    </source>
</evidence>
<feature type="transmembrane region" description="Helical" evidence="6">
    <location>
        <begin position="173"/>
        <end position="195"/>
    </location>
</feature>
<feature type="transmembrane region" description="Helical" evidence="6">
    <location>
        <begin position="115"/>
        <end position="135"/>
    </location>
</feature>
<dbReference type="PANTHER" id="PTHR30250:SF26">
    <property type="entry name" value="PSMA PROTEIN"/>
    <property type="match status" value="1"/>
</dbReference>
<organism evidence="7 8">
    <name type="scientific">Fusibacillus kribbianus</name>
    <dbReference type="NCBI Taxonomy" id="3044208"/>
    <lineage>
        <taxon>Bacteria</taxon>
        <taxon>Bacillati</taxon>
        <taxon>Bacillota</taxon>
        <taxon>Clostridia</taxon>
        <taxon>Lachnospirales</taxon>
        <taxon>Lachnospiraceae</taxon>
        <taxon>Fusibacillus</taxon>
    </lineage>
</organism>